<comment type="caution">
    <text evidence="1">The sequence shown here is derived from an EMBL/GenBank/DDBJ whole genome shotgun (WGS) entry which is preliminary data.</text>
</comment>
<dbReference type="EMBL" id="QMEB01000246">
    <property type="protein sequence ID" value="NMG22339.1"/>
    <property type="molecule type" value="Genomic_DNA"/>
</dbReference>
<accession>A0ABX1PDE9</accession>
<sequence>MKNNQVLLWELGEIDIGVGSLVTTNERVEQAIKPSILELSSWVQQEQPNIHVDETPWSVKGLKKEVRSQNSEFRINRMG</sequence>
<name>A0ABX1PDE9_9CYAN</name>
<dbReference type="Proteomes" id="UP000718564">
    <property type="component" value="Unassembled WGS sequence"/>
</dbReference>
<protein>
    <submittedName>
        <fullName evidence="1">IS66 family transposase</fullName>
    </submittedName>
</protein>
<keyword evidence="2" id="KW-1185">Reference proteome</keyword>
<proteinExistence type="predicted"/>
<evidence type="ECO:0000313" key="1">
    <source>
        <dbReference type="EMBL" id="NMG22339.1"/>
    </source>
</evidence>
<organism evidence="1 2">
    <name type="scientific">Brasilonema bromeliae SPC951</name>
    <dbReference type="NCBI Taxonomy" id="385972"/>
    <lineage>
        <taxon>Bacteria</taxon>
        <taxon>Bacillati</taxon>
        <taxon>Cyanobacteriota</taxon>
        <taxon>Cyanophyceae</taxon>
        <taxon>Nostocales</taxon>
        <taxon>Scytonemataceae</taxon>
        <taxon>Brasilonema</taxon>
        <taxon>Bromeliae group (in: Brasilonema)</taxon>
    </lineage>
</organism>
<reference evidence="1 2" key="1">
    <citation type="submission" date="2018-06" db="EMBL/GenBank/DDBJ databases">
        <title>Comparative genomics of Brasilonema spp. strains.</title>
        <authorList>
            <person name="Alvarenga D.O."/>
            <person name="Fiore M.F."/>
            <person name="Varani A.M."/>
        </authorList>
    </citation>
    <scope>NUCLEOTIDE SEQUENCE [LARGE SCALE GENOMIC DNA]</scope>
    <source>
        <strain evidence="1 2">SPC951</strain>
    </source>
</reference>
<feature type="non-terminal residue" evidence="1">
    <location>
        <position position="79"/>
    </location>
</feature>
<evidence type="ECO:0000313" key="2">
    <source>
        <dbReference type="Proteomes" id="UP000718564"/>
    </source>
</evidence>
<gene>
    <name evidence="1" type="ORF">DP116_23950</name>
</gene>